<dbReference type="EMBL" id="JBHMDG010000017">
    <property type="protein sequence ID" value="MFB9314270.1"/>
    <property type="molecule type" value="Genomic_DNA"/>
</dbReference>
<evidence type="ECO:0000313" key="2">
    <source>
        <dbReference type="Proteomes" id="UP001589750"/>
    </source>
</evidence>
<sequence length="192" mass="20612">MNLAPDDPFCKMHGWMAHVFVHEAAHAVAAVDKGIEFTHLEITSPYDWQVRKGNEVTLGGLHLSGPPSWPETPAAVAALEMAMAGVLAETVFYDHQLAGDSGTGDMRMWMNGAGLIGHPEGPAAIEKLLDTSVASLTARTKAWVYEEQRRIRAVATALSGTNDGPNVRLVPYSNGPWRLEADDVRSAAGSPL</sequence>
<proteinExistence type="predicted"/>
<reference evidence="1 2" key="1">
    <citation type="submission" date="2024-09" db="EMBL/GenBank/DDBJ databases">
        <authorList>
            <person name="Sun Q."/>
            <person name="Mori K."/>
        </authorList>
    </citation>
    <scope>NUCLEOTIDE SEQUENCE [LARGE SCALE GENOMIC DNA]</scope>
    <source>
        <strain evidence="1 2">JCM 9626</strain>
    </source>
</reference>
<evidence type="ECO:0000313" key="1">
    <source>
        <dbReference type="EMBL" id="MFB9314270.1"/>
    </source>
</evidence>
<protein>
    <submittedName>
        <fullName evidence="1">Uncharacterized protein</fullName>
    </submittedName>
</protein>
<name>A0ABV5KEN8_9ACTN</name>
<gene>
    <name evidence="1" type="ORF">ACFFRI_14540</name>
</gene>
<keyword evidence="2" id="KW-1185">Reference proteome</keyword>
<dbReference type="Proteomes" id="UP001589750">
    <property type="component" value="Unassembled WGS sequence"/>
</dbReference>
<dbReference type="RefSeq" id="WP_140009482.1">
    <property type="nucleotide sequence ID" value="NZ_JBHMDG010000017.1"/>
</dbReference>
<comment type="caution">
    <text evidence="1">The sequence shown here is derived from an EMBL/GenBank/DDBJ whole genome shotgun (WGS) entry which is preliminary data.</text>
</comment>
<accession>A0ABV5KEN8</accession>
<organism evidence="1 2">
    <name type="scientific">Nocardioides plantarum</name>
    <dbReference type="NCBI Taxonomy" id="29299"/>
    <lineage>
        <taxon>Bacteria</taxon>
        <taxon>Bacillati</taxon>
        <taxon>Actinomycetota</taxon>
        <taxon>Actinomycetes</taxon>
        <taxon>Propionibacteriales</taxon>
        <taxon>Nocardioidaceae</taxon>
        <taxon>Nocardioides</taxon>
    </lineage>
</organism>